<accession>A0A3D9SLV5</accession>
<organism evidence="2 3">
    <name type="scientific">Thermomonospora umbrina</name>
    <dbReference type="NCBI Taxonomy" id="111806"/>
    <lineage>
        <taxon>Bacteria</taxon>
        <taxon>Bacillati</taxon>
        <taxon>Actinomycetota</taxon>
        <taxon>Actinomycetes</taxon>
        <taxon>Streptosporangiales</taxon>
        <taxon>Thermomonosporaceae</taxon>
        <taxon>Thermomonospora</taxon>
    </lineage>
</organism>
<feature type="region of interest" description="Disordered" evidence="1">
    <location>
        <begin position="23"/>
        <end position="50"/>
    </location>
</feature>
<sequence length="50" mass="5664">MPDDHDLTMIAMTHHALRRDLRHLTDAGRDGLPGSPRPRTSPERDFGSRT</sequence>
<comment type="caution">
    <text evidence="2">The sequence shown here is derived from an EMBL/GenBank/DDBJ whole genome shotgun (WGS) entry which is preliminary data.</text>
</comment>
<keyword evidence="3" id="KW-1185">Reference proteome</keyword>
<evidence type="ECO:0000256" key="1">
    <source>
        <dbReference type="SAM" id="MobiDB-lite"/>
    </source>
</evidence>
<dbReference type="EMBL" id="QTTT01000001">
    <property type="protein sequence ID" value="REE96707.1"/>
    <property type="molecule type" value="Genomic_DNA"/>
</dbReference>
<proteinExistence type="predicted"/>
<protein>
    <submittedName>
        <fullName evidence="2">Uncharacterized protein</fullName>
    </submittedName>
</protein>
<feature type="compositionally biased region" description="Basic and acidic residues" evidence="1">
    <location>
        <begin position="40"/>
        <end position="50"/>
    </location>
</feature>
<name>A0A3D9SLV5_9ACTN</name>
<reference evidence="2 3" key="1">
    <citation type="submission" date="2018-08" db="EMBL/GenBank/DDBJ databases">
        <title>Sequencing the genomes of 1000 actinobacteria strains.</title>
        <authorList>
            <person name="Klenk H.-P."/>
        </authorList>
    </citation>
    <scope>NUCLEOTIDE SEQUENCE [LARGE SCALE GENOMIC DNA]</scope>
    <source>
        <strain evidence="2 3">DSM 43927</strain>
    </source>
</reference>
<dbReference type="AlphaFoldDB" id="A0A3D9SLV5"/>
<evidence type="ECO:0000313" key="2">
    <source>
        <dbReference type="EMBL" id="REE96707.1"/>
    </source>
</evidence>
<dbReference type="Proteomes" id="UP000256661">
    <property type="component" value="Unassembled WGS sequence"/>
</dbReference>
<evidence type="ECO:0000313" key="3">
    <source>
        <dbReference type="Proteomes" id="UP000256661"/>
    </source>
</evidence>
<gene>
    <name evidence="2" type="ORF">DFJ69_2154</name>
</gene>